<sequence>MNKIILHIQWVYFVLLIGVCFSTISCQVPVEKAHSQTQNSVPIMGIVPFSKFVSDGVRAKMGIYYQGFEAELVKVLQNQGVSVTLTQYPADQVPFTYEEMEAIAFEFATPEQILSDISSQGGFDKVIFGHLELLSESLYLVVRVYSRADNKVEPAFQQKIGMASVTSNRVKIEIKNFAAFIVNGGQNNDLFGLDI</sequence>
<dbReference type="AlphaFoldDB" id="A0A0A6PIN8"/>
<dbReference type="EMBL" id="JSZA02000026">
    <property type="protein sequence ID" value="KHD06032.1"/>
    <property type="molecule type" value="Genomic_DNA"/>
</dbReference>
<accession>A0A0A6PIN8</accession>
<reference evidence="1 2" key="1">
    <citation type="journal article" date="2016" name="Front. Microbiol.">
        <title>Single-Cell (Meta-)Genomics of a Dimorphic Candidatus Thiomargarita nelsonii Reveals Genomic Plasticity.</title>
        <authorList>
            <person name="Flood B.E."/>
            <person name="Fliss P."/>
            <person name="Jones D.S."/>
            <person name="Dick G.J."/>
            <person name="Jain S."/>
            <person name="Kaster A.K."/>
            <person name="Winkel M."/>
            <person name="Mussmann M."/>
            <person name="Bailey J."/>
        </authorList>
    </citation>
    <scope>NUCLEOTIDE SEQUENCE [LARGE SCALE GENOMIC DNA]</scope>
    <source>
        <strain evidence="1">Hydrate Ridge</strain>
    </source>
</reference>
<evidence type="ECO:0000313" key="1">
    <source>
        <dbReference type="EMBL" id="KHD06032.1"/>
    </source>
</evidence>
<dbReference type="PROSITE" id="PS51257">
    <property type="entry name" value="PROKAR_LIPOPROTEIN"/>
    <property type="match status" value="1"/>
</dbReference>
<dbReference type="Proteomes" id="UP000030428">
    <property type="component" value="Unassembled WGS sequence"/>
</dbReference>
<name>A0A0A6PIN8_9GAMM</name>
<proteinExistence type="predicted"/>
<evidence type="ECO:0008006" key="3">
    <source>
        <dbReference type="Google" id="ProtNLM"/>
    </source>
</evidence>
<evidence type="ECO:0000313" key="2">
    <source>
        <dbReference type="Proteomes" id="UP000030428"/>
    </source>
</evidence>
<organism evidence="1 2">
    <name type="scientific">Candidatus Thiomargarita nelsonii</name>
    <dbReference type="NCBI Taxonomy" id="1003181"/>
    <lineage>
        <taxon>Bacteria</taxon>
        <taxon>Pseudomonadati</taxon>
        <taxon>Pseudomonadota</taxon>
        <taxon>Gammaproteobacteria</taxon>
        <taxon>Thiotrichales</taxon>
        <taxon>Thiotrichaceae</taxon>
        <taxon>Thiomargarita</taxon>
    </lineage>
</organism>
<comment type="caution">
    <text evidence="1">The sequence shown here is derived from an EMBL/GenBank/DDBJ whole genome shotgun (WGS) entry which is preliminary data.</text>
</comment>
<protein>
    <recommendedName>
        <fullName evidence="3">Lipoprotein</fullName>
    </recommendedName>
</protein>
<keyword evidence="2" id="KW-1185">Reference proteome</keyword>
<gene>
    <name evidence="1" type="ORF">PN36_08815</name>
</gene>